<dbReference type="Proteomes" id="UP000576792">
    <property type="component" value="Unassembled WGS sequence"/>
</dbReference>
<sequence>MPLVRTRERDTITLTNFSFAEGGITLIHPLDAPHQTLSNLLNTTEGLEEYVEFSVSEG</sequence>
<comment type="caution">
    <text evidence="1">The sequence shown here is derived from an EMBL/GenBank/DDBJ whole genome shotgun (WGS) entry which is preliminary data.</text>
</comment>
<evidence type="ECO:0000313" key="1">
    <source>
        <dbReference type="EMBL" id="NJC57650.1"/>
    </source>
</evidence>
<dbReference type="AlphaFoldDB" id="A0A846S289"/>
<reference evidence="1 2" key="1">
    <citation type="submission" date="2020-03" db="EMBL/GenBank/DDBJ databases">
        <title>Sequencing the genomes of 1000 actinobacteria strains.</title>
        <authorList>
            <person name="Klenk H.-P."/>
        </authorList>
    </citation>
    <scope>NUCLEOTIDE SEQUENCE [LARGE SCALE GENOMIC DNA]</scope>
    <source>
        <strain evidence="1 2">DSM 18964</strain>
    </source>
</reference>
<accession>A0A846S289</accession>
<proteinExistence type="predicted"/>
<organism evidence="1 2">
    <name type="scientific">Brevibacterium marinum</name>
    <dbReference type="NCBI Taxonomy" id="418643"/>
    <lineage>
        <taxon>Bacteria</taxon>
        <taxon>Bacillati</taxon>
        <taxon>Actinomycetota</taxon>
        <taxon>Actinomycetes</taxon>
        <taxon>Micrococcales</taxon>
        <taxon>Brevibacteriaceae</taxon>
        <taxon>Brevibacterium</taxon>
    </lineage>
</organism>
<gene>
    <name evidence="1" type="ORF">BKA07_002685</name>
</gene>
<evidence type="ECO:0000313" key="2">
    <source>
        <dbReference type="Proteomes" id="UP000576792"/>
    </source>
</evidence>
<dbReference type="RefSeq" id="WP_167951311.1">
    <property type="nucleotide sequence ID" value="NZ_BAAAPQ010000040.1"/>
</dbReference>
<name>A0A846S289_9MICO</name>
<keyword evidence="2" id="KW-1185">Reference proteome</keyword>
<dbReference type="EMBL" id="JAATJN010000001">
    <property type="protein sequence ID" value="NJC57650.1"/>
    <property type="molecule type" value="Genomic_DNA"/>
</dbReference>
<protein>
    <submittedName>
        <fullName evidence="1">Uncharacterized protein</fullName>
    </submittedName>
</protein>